<dbReference type="Gene3D" id="1.10.238.10">
    <property type="entry name" value="EF-hand"/>
    <property type="match status" value="1"/>
</dbReference>
<keyword evidence="1" id="KW-0175">Coiled coil</keyword>
<dbReference type="InterPro" id="IPR018247">
    <property type="entry name" value="EF_Hand_1_Ca_BS"/>
</dbReference>
<dbReference type="SUPFAM" id="SSF47473">
    <property type="entry name" value="EF-hand"/>
    <property type="match status" value="1"/>
</dbReference>
<evidence type="ECO:0000256" key="1">
    <source>
        <dbReference type="SAM" id="Coils"/>
    </source>
</evidence>
<accession>A0A6C0AUW5</accession>
<evidence type="ECO:0000313" key="2">
    <source>
        <dbReference type="EMBL" id="QHS83548.1"/>
    </source>
</evidence>
<sequence length="517" mass="59292">MWLIIVAVISLILFFNYSFKIKINWNNEMKNSKSKLLTQKEKEDIPASVSLANYEQNRALFLVFSKFFLLVKRPYGIKYDLDNITDEKGEITGIKQGGQQTINKTGCNRVCSEDPKCNAWQYDGDHCQKYNVSKVEDIKRYQKGETEKQDDIGYIFRPDDSSWVVSDLSGLSTNKDVFKAVADMVLRFQPKDSGLRSRASTVAASVSVKYCYEKEVTSDVPSDEYLTQRQEALTALEDAAKFFIFTGDSGEYPNKTELSLYFALLVDVMLKDLYLYNPHLKSAIKAAIDTLKKYYIDYRLLQNYFDNSLDKNRNGKASRDEIAQLYKEAIETGKENLLNNEIFQQDLVPDEAGACPNENMIMALVELFFTEYDSNRDGFVTLQEILSSDYIPKPSYEAVCAAQLEGSNVTKEDMYKRSLRRINRRDRRNQDERRWFENEVDRQANASAKYNDLSEQLETLRIDIKAAADYLNELKENGADQNEVSNAQSILNELLGDEKKTKSNLSKVAGIIDLFES</sequence>
<protein>
    <recommendedName>
        <fullName evidence="3">EF-hand domain-containing protein</fullName>
    </recommendedName>
</protein>
<dbReference type="InterPro" id="IPR011992">
    <property type="entry name" value="EF-hand-dom_pair"/>
</dbReference>
<feature type="coiled-coil region" evidence="1">
    <location>
        <begin position="443"/>
        <end position="477"/>
    </location>
</feature>
<reference evidence="2" key="1">
    <citation type="journal article" date="2020" name="Nature">
        <title>Giant virus diversity and host interactions through global metagenomics.</title>
        <authorList>
            <person name="Schulz F."/>
            <person name="Roux S."/>
            <person name="Paez-Espino D."/>
            <person name="Jungbluth S."/>
            <person name="Walsh D.A."/>
            <person name="Denef V.J."/>
            <person name="McMahon K.D."/>
            <person name="Konstantinidis K.T."/>
            <person name="Eloe-Fadrosh E.A."/>
            <person name="Kyrpides N.C."/>
            <person name="Woyke T."/>
        </authorList>
    </citation>
    <scope>NUCLEOTIDE SEQUENCE</scope>
    <source>
        <strain evidence="2">GVMAG-S-ERX555961-36</strain>
    </source>
</reference>
<evidence type="ECO:0008006" key="3">
    <source>
        <dbReference type="Google" id="ProtNLM"/>
    </source>
</evidence>
<dbReference type="AlphaFoldDB" id="A0A6C0AUW5"/>
<dbReference type="EMBL" id="MN738760">
    <property type="protein sequence ID" value="QHS83548.1"/>
    <property type="molecule type" value="Genomic_DNA"/>
</dbReference>
<name>A0A6C0AUW5_9ZZZZ</name>
<dbReference type="PROSITE" id="PS00018">
    <property type="entry name" value="EF_HAND_1"/>
    <property type="match status" value="1"/>
</dbReference>
<proteinExistence type="predicted"/>
<organism evidence="2">
    <name type="scientific">viral metagenome</name>
    <dbReference type="NCBI Taxonomy" id="1070528"/>
    <lineage>
        <taxon>unclassified sequences</taxon>
        <taxon>metagenomes</taxon>
        <taxon>organismal metagenomes</taxon>
    </lineage>
</organism>